<dbReference type="EMBL" id="KN834777">
    <property type="protein sequence ID" value="KIK60004.1"/>
    <property type="molecule type" value="Genomic_DNA"/>
</dbReference>
<protein>
    <submittedName>
        <fullName evidence="2">Uncharacterized protein</fullName>
    </submittedName>
</protein>
<dbReference type="PROSITE" id="PS51257">
    <property type="entry name" value="PROKAR_LIPOPROTEIN"/>
    <property type="match status" value="1"/>
</dbReference>
<proteinExistence type="predicted"/>
<evidence type="ECO:0000313" key="2">
    <source>
        <dbReference type="EMBL" id="KIK60004.1"/>
    </source>
</evidence>
<accession>A0A0D0CC03</accession>
<evidence type="ECO:0000313" key="3">
    <source>
        <dbReference type="Proteomes" id="UP000053593"/>
    </source>
</evidence>
<reference evidence="2 3" key="1">
    <citation type="submission" date="2014-04" db="EMBL/GenBank/DDBJ databases">
        <title>Evolutionary Origins and Diversification of the Mycorrhizal Mutualists.</title>
        <authorList>
            <consortium name="DOE Joint Genome Institute"/>
            <consortium name="Mycorrhizal Genomics Consortium"/>
            <person name="Kohler A."/>
            <person name="Kuo A."/>
            <person name="Nagy L.G."/>
            <person name="Floudas D."/>
            <person name="Copeland A."/>
            <person name="Barry K.W."/>
            <person name="Cichocki N."/>
            <person name="Veneault-Fourrey C."/>
            <person name="LaButti K."/>
            <person name="Lindquist E.A."/>
            <person name="Lipzen A."/>
            <person name="Lundell T."/>
            <person name="Morin E."/>
            <person name="Murat C."/>
            <person name="Riley R."/>
            <person name="Ohm R."/>
            <person name="Sun H."/>
            <person name="Tunlid A."/>
            <person name="Henrissat B."/>
            <person name="Grigoriev I.V."/>
            <person name="Hibbett D.S."/>
            <person name="Martin F."/>
        </authorList>
    </citation>
    <scope>NUCLEOTIDE SEQUENCE [LARGE SCALE GENOMIC DNA]</scope>
    <source>
        <strain evidence="2 3">FD-317 M1</strain>
    </source>
</reference>
<evidence type="ECO:0000256" key="1">
    <source>
        <dbReference type="SAM" id="SignalP"/>
    </source>
</evidence>
<dbReference type="Proteomes" id="UP000053593">
    <property type="component" value="Unassembled WGS sequence"/>
</dbReference>
<name>A0A0D0CC03_9AGAR</name>
<dbReference type="HOGENOM" id="CLU_1787066_0_0_1"/>
<keyword evidence="1" id="KW-0732">Signal</keyword>
<dbReference type="AlphaFoldDB" id="A0A0D0CC03"/>
<feature type="chain" id="PRO_5002225148" evidence="1">
    <location>
        <begin position="20"/>
        <end position="145"/>
    </location>
</feature>
<sequence length="145" mass="15694">MRFGFASYVALAFVSVACAVPITAIALSRRAVPTKVDFIHDRSDPEYGYNPTVAKHAEQLVKALLTEAEDALGAPSGIAITLFNYGFPLKSFNPGQDFQFSFTGPTACNPRCVGHMENTKVKGVQGTITRPGQLKPIYEAKDLKV</sequence>
<feature type="signal peptide" evidence="1">
    <location>
        <begin position="1"/>
        <end position="19"/>
    </location>
</feature>
<gene>
    <name evidence="2" type="ORF">GYMLUDRAFT_59743</name>
</gene>
<keyword evidence="3" id="KW-1185">Reference proteome</keyword>
<organism evidence="2 3">
    <name type="scientific">Collybiopsis luxurians FD-317 M1</name>
    <dbReference type="NCBI Taxonomy" id="944289"/>
    <lineage>
        <taxon>Eukaryota</taxon>
        <taxon>Fungi</taxon>
        <taxon>Dikarya</taxon>
        <taxon>Basidiomycota</taxon>
        <taxon>Agaricomycotina</taxon>
        <taxon>Agaricomycetes</taxon>
        <taxon>Agaricomycetidae</taxon>
        <taxon>Agaricales</taxon>
        <taxon>Marasmiineae</taxon>
        <taxon>Omphalotaceae</taxon>
        <taxon>Collybiopsis</taxon>
        <taxon>Collybiopsis luxurians</taxon>
    </lineage>
</organism>